<evidence type="ECO:0008006" key="3">
    <source>
        <dbReference type="Google" id="ProtNLM"/>
    </source>
</evidence>
<dbReference type="OrthoDB" id="2859043at2"/>
<name>A0A398BF81_9BACI</name>
<dbReference type="AlphaFoldDB" id="A0A398BF81"/>
<comment type="caution">
    <text evidence="1">The sequence shown here is derived from an EMBL/GenBank/DDBJ whole genome shotgun (WGS) entry which is preliminary data.</text>
</comment>
<dbReference type="EMBL" id="QWVT01000002">
    <property type="protein sequence ID" value="RID88915.1"/>
    <property type="molecule type" value="Genomic_DNA"/>
</dbReference>
<gene>
    <name evidence="1" type="ORF">D1970_00955</name>
</gene>
<evidence type="ECO:0000313" key="2">
    <source>
        <dbReference type="Proteomes" id="UP000265816"/>
    </source>
</evidence>
<protein>
    <recommendedName>
        <fullName evidence="3">Metalloprotease</fullName>
    </recommendedName>
</protein>
<proteinExistence type="predicted"/>
<reference evidence="1 2" key="1">
    <citation type="submission" date="2018-08" db="EMBL/GenBank/DDBJ databases">
        <title>Bacillus jemisoniae sp. nov., Bacillus chryseoplanitiae sp. nov., Bacillus resnikiae sp. nov., and Bacillus frankliniae sp. nov., isolated from Viking spacecraft and associated surfaces.</title>
        <authorList>
            <person name="Seuylemezian A."/>
            <person name="Vaishampayan P."/>
        </authorList>
    </citation>
    <scope>NUCLEOTIDE SEQUENCE [LARGE SCALE GENOMIC DNA]</scope>
    <source>
        <strain evidence="1 2">JJ-247</strain>
    </source>
</reference>
<keyword evidence="2" id="KW-1185">Reference proteome</keyword>
<dbReference type="RefSeq" id="WP_119111078.1">
    <property type="nucleotide sequence ID" value="NZ_CBCSEO010000004.1"/>
</dbReference>
<accession>A0A398BF81</accession>
<dbReference type="Proteomes" id="UP000265816">
    <property type="component" value="Unassembled WGS sequence"/>
</dbReference>
<sequence length="165" mass="18865">MQDIQIQILIESIIENSGTEAKVVLEGDFPGDRFAGGKYQFGTHTITLYIEEIRRQCKKIFGSEDCFFDYLAVVFAHEIGHAEDRELLGLIDRMDNSEDEEERNNILLTIEQNAWEYARTIVPESSSRRFLETIIFHSLQPHYDVLGLVQEGSGTHPRFKAPMGA</sequence>
<organism evidence="1 2">
    <name type="scientific">Mesobacillus zeae</name>
    <dbReference type="NCBI Taxonomy" id="1917180"/>
    <lineage>
        <taxon>Bacteria</taxon>
        <taxon>Bacillati</taxon>
        <taxon>Bacillota</taxon>
        <taxon>Bacilli</taxon>
        <taxon>Bacillales</taxon>
        <taxon>Bacillaceae</taxon>
        <taxon>Mesobacillus</taxon>
    </lineage>
</organism>
<evidence type="ECO:0000313" key="1">
    <source>
        <dbReference type="EMBL" id="RID88915.1"/>
    </source>
</evidence>